<feature type="signal peptide" evidence="1">
    <location>
        <begin position="1"/>
        <end position="22"/>
    </location>
</feature>
<evidence type="ECO:0000256" key="1">
    <source>
        <dbReference type="SAM" id="SignalP"/>
    </source>
</evidence>
<keyword evidence="3" id="KW-1185">Reference proteome</keyword>
<evidence type="ECO:0008006" key="4">
    <source>
        <dbReference type="Google" id="ProtNLM"/>
    </source>
</evidence>
<gene>
    <name evidence="2" type="ORF">GCM10023187_08260</name>
</gene>
<dbReference type="EMBL" id="BAABHB010000001">
    <property type="protein sequence ID" value="GAA4398082.1"/>
    <property type="molecule type" value="Genomic_DNA"/>
</dbReference>
<protein>
    <recommendedName>
        <fullName evidence="4">DUF3828 domain-containing protein</fullName>
    </recommendedName>
</protein>
<proteinExistence type="predicted"/>
<reference evidence="3" key="1">
    <citation type="journal article" date="2019" name="Int. J. Syst. Evol. Microbiol.">
        <title>The Global Catalogue of Microorganisms (GCM) 10K type strain sequencing project: providing services to taxonomists for standard genome sequencing and annotation.</title>
        <authorList>
            <consortium name="The Broad Institute Genomics Platform"/>
            <consortium name="The Broad Institute Genome Sequencing Center for Infectious Disease"/>
            <person name="Wu L."/>
            <person name="Ma J."/>
        </authorList>
    </citation>
    <scope>NUCLEOTIDE SEQUENCE [LARGE SCALE GENOMIC DNA]</scope>
    <source>
        <strain evidence="3">JCM 17925</strain>
    </source>
</reference>
<comment type="caution">
    <text evidence="2">The sequence shown here is derived from an EMBL/GenBank/DDBJ whole genome shotgun (WGS) entry which is preliminary data.</text>
</comment>
<feature type="chain" id="PRO_5046141964" description="DUF3828 domain-containing protein" evidence="1">
    <location>
        <begin position="23"/>
        <end position="179"/>
    </location>
</feature>
<dbReference type="RefSeq" id="WP_345264237.1">
    <property type="nucleotide sequence ID" value="NZ_BAABHB010000001.1"/>
</dbReference>
<accession>A0ABP8JYJ5</accession>
<organism evidence="2 3">
    <name type="scientific">Nibrella viscosa</name>
    <dbReference type="NCBI Taxonomy" id="1084524"/>
    <lineage>
        <taxon>Bacteria</taxon>
        <taxon>Pseudomonadati</taxon>
        <taxon>Bacteroidota</taxon>
        <taxon>Cytophagia</taxon>
        <taxon>Cytophagales</taxon>
        <taxon>Spirosomataceae</taxon>
        <taxon>Nibrella</taxon>
    </lineage>
</organism>
<dbReference type="Proteomes" id="UP001500936">
    <property type="component" value="Unassembled WGS sequence"/>
</dbReference>
<dbReference type="PROSITE" id="PS51257">
    <property type="entry name" value="PROKAR_LIPOPROTEIN"/>
    <property type="match status" value="1"/>
</dbReference>
<name>A0ABP8JYJ5_9BACT</name>
<evidence type="ECO:0000313" key="3">
    <source>
        <dbReference type="Proteomes" id="UP001500936"/>
    </source>
</evidence>
<sequence length="179" mass="19833">MPTSRLLIALLIVSLSCQTKTANQKSATASAAVPEDSTLVLNSRPGPDAPRTAADRLVRALYFEHNKKENPFREKNRTLIDQYFAPPTADLIWKNTHGTGGKLTPKTTNPLFNAPDNAITKTWVNPGAVAGSKAVVYVTFENQAKPEEIRIEMQQIAAGRWRITDMLYPNGKRLTEMLQ</sequence>
<evidence type="ECO:0000313" key="2">
    <source>
        <dbReference type="EMBL" id="GAA4398082.1"/>
    </source>
</evidence>
<keyword evidence="1" id="KW-0732">Signal</keyword>